<dbReference type="EMBL" id="KQ965791">
    <property type="protein sequence ID" value="KXS12107.1"/>
    <property type="molecule type" value="Genomic_DNA"/>
</dbReference>
<feature type="compositionally biased region" description="Polar residues" evidence="1">
    <location>
        <begin position="7"/>
        <end position="18"/>
    </location>
</feature>
<protein>
    <submittedName>
        <fullName evidence="2">Uncharacterized protein</fullName>
    </submittedName>
</protein>
<dbReference type="AlphaFoldDB" id="A0A139A5P6"/>
<accession>A0A139A5P6</accession>
<feature type="region of interest" description="Disordered" evidence="1">
    <location>
        <begin position="1"/>
        <end position="57"/>
    </location>
</feature>
<evidence type="ECO:0000256" key="1">
    <source>
        <dbReference type="SAM" id="MobiDB-lite"/>
    </source>
</evidence>
<evidence type="ECO:0000313" key="3">
    <source>
        <dbReference type="Proteomes" id="UP000070544"/>
    </source>
</evidence>
<dbReference type="Proteomes" id="UP000070544">
    <property type="component" value="Unassembled WGS sequence"/>
</dbReference>
<reference evidence="2 3" key="1">
    <citation type="journal article" date="2015" name="Genome Biol. Evol.">
        <title>Phylogenomic analyses indicate that early fungi evolved digesting cell walls of algal ancestors of land plants.</title>
        <authorList>
            <person name="Chang Y."/>
            <person name="Wang S."/>
            <person name="Sekimoto S."/>
            <person name="Aerts A.L."/>
            <person name="Choi C."/>
            <person name="Clum A."/>
            <person name="LaButti K.M."/>
            <person name="Lindquist E.A."/>
            <person name="Yee Ngan C."/>
            <person name="Ohm R.A."/>
            <person name="Salamov A.A."/>
            <person name="Grigoriev I.V."/>
            <person name="Spatafora J.W."/>
            <person name="Berbee M.L."/>
        </authorList>
    </citation>
    <scope>NUCLEOTIDE SEQUENCE [LARGE SCALE GENOMIC DNA]</scope>
    <source>
        <strain evidence="2 3">JEL478</strain>
    </source>
</reference>
<name>A0A139A5P6_GONPJ</name>
<keyword evidence="3" id="KW-1185">Reference proteome</keyword>
<proteinExistence type="predicted"/>
<sequence>MGALSIAQASDMTGSEQGTKAATAVTTKGNRTAASRIHDSPIGGLHPPKPSHRSIID</sequence>
<organism evidence="2 3">
    <name type="scientific">Gonapodya prolifera (strain JEL478)</name>
    <name type="common">Monoblepharis prolifera</name>
    <dbReference type="NCBI Taxonomy" id="1344416"/>
    <lineage>
        <taxon>Eukaryota</taxon>
        <taxon>Fungi</taxon>
        <taxon>Fungi incertae sedis</taxon>
        <taxon>Chytridiomycota</taxon>
        <taxon>Chytridiomycota incertae sedis</taxon>
        <taxon>Monoblepharidomycetes</taxon>
        <taxon>Monoblepharidales</taxon>
        <taxon>Gonapodyaceae</taxon>
        <taxon>Gonapodya</taxon>
    </lineage>
</organism>
<feature type="compositionally biased region" description="Low complexity" evidence="1">
    <location>
        <begin position="19"/>
        <end position="28"/>
    </location>
</feature>
<gene>
    <name evidence="2" type="ORF">M427DRAFT_59791</name>
</gene>
<evidence type="ECO:0000313" key="2">
    <source>
        <dbReference type="EMBL" id="KXS12107.1"/>
    </source>
</evidence>